<dbReference type="EMBL" id="CCSD01000049">
    <property type="protein sequence ID" value="CDZ88169.1"/>
    <property type="molecule type" value="Genomic_DNA"/>
</dbReference>
<proteinExistence type="predicted"/>
<feature type="coiled-coil region" evidence="1">
    <location>
        <begin position="293"/>
        <end position="352"/>
    </location>
</feature>
<keyword evidence="1" id="KW-0175">Coiled coil</keyword>
<dbReference type="AlphaFoldDB" id="A0A098BHH4"/>
<evidence type="ECO:0000313" key="4">
    <source>
        <dbReference type="Proteomes" id="UP000042997"/>
    </source>
</evidence>
<name>A0A098BHH4_9NOCA</name>
<gene>
    <name evidence="3" type="ORF">RHRU231_390086</name>
</gene>
<evidence type="ECO:0000256" key="1">
    <source>
        <dbReference type="SAM" id="Coils"/>
    </source>
</evidence>
<organism evidence="3 4">
    <name type="scientific">Rhodococcus ruber</name>
    <dbReference type="NCBI Taxonomy" id="1830"/>
    <lineage>
        <taxon>Bacteria</taxon>
        <taxon>Bacillati</taxon>
        <taxon>Actinomycetota</taxon>
        <taxon>Actinomycetes</taxon>
        <taxon>Mycobacteriales</taxon>
        <taxon>Nocardiaceae</taxon>
        <taxon>Rhodococcus</taxon>
    </lineage>
</organism>
<protein>
    <submittedName>
        <fullName evidence="3">Uncharacterized protein</fullName>
    </submittedName>
</protein>
<accession>A0A098BHH4</accession>
<dbReference type="OrthoDB" id="4578336at2"/>
<sequence>MAVISGTRVVGQVDFRNDRFAVVTPVHDDNGTGWKAADPDHYPTRGKVFWRQPWPDIHTGAVVLFELAEGKGEPDHFAVSRAEFLCPVLDYGLFSYDEAIERLTSDRQEVSEEIRAGKDVYAWCRDELLVGPLTPRIDGARFFVPPDSVRLERVPYREEESAIFSMPNGRYYCAPTSPVTGHLDCRSDAEILRTAVRDAVAVAEKSSIGIPGFLATKALMQKAADALREGDRLDDRQYKLDRITRALKICRESDVVRSKAKDIAATLREHPEVKPELDRQIAEVREKAIEAAQHEIGKELEAERQALNQLREEVSALHKQRTELRSEVEQTKRQLAESEDAVSRQLESLEDSVTDRIAVLVDGATDLLSDSILFRALGVGSSGGGKDEKPTYSTANPFAGRRARPVPHGKPVTPVFQAAADAAGVGLSALIRLHAAMRAGLMPIATGNGGPAALSAYATAAFGARVATLPVAHDFLHPVDLVGVRASNPAVTRMHTGLLVGADAGVRDEGAGVLVLESFNQAPTESYLLPWLQTPDRAIVVPEAARRIVGTSRVTPHSDLFVAATAAAGTTTAPLSPDIWGFAVAIDVPRAVPDSSRRVAPTVIERMPLPSLSSRVASTISKMEAALGDYCEIDEGVLGTARKFAAGLAEFQNDGGVVSSLVECVMIPALASSLSGPELTEAVDIALEFDGSKDPKRRRAVHHLAQRFQRRFA</sequence>
<reference evidence="3 4" key="1">
    <citation type="journal article" date="2014" name="Genome Announc.">
        <title>Draft Genome Sequence of Propane- and Butane-Oxidizing Actinobacterium Rhodococcus ruber IEGM 231.</title>
        <authorList>
            <person name="Ivshina I.B."/>
            <person name="Kuyukina M.S."/>
            <person name="Krivoruchko A.V."/>
            <person name="Barbe V."/>
            <person name="Fischer C."/>
        </authorList>
    </citation>
    <scope>NUCLEOTIDE SEQUENCE [LARGE SCALE GENOMIC DNA]</scope>
</reference>
<dbReference type="RefSeq" id="WP_040271245.1">
    <property type="nucleotide sequence ID" value="NZ_JAJNCM010000034.1"/>
</dbReference>
<dbReference type="Proteomes" id="UP000042997">
    <property type="component" value="Unassembled WGS sequence"/>
</dbReference>
<feature type="region of interest" description="Disordered" evidence="2">
    <location>
        <begin position="384"/>
        <end position="407"/>
    </location>
</feature>
<evidence type="ECO:0000313" key="3">
    <source>
        <dbReference type="EMBL" id="CDZ88169.1"/>
    </source>
</evidence>
<evidence type="ECO:0000256" key="2">
    <source>
        <dbReference type="SAM" id="MobiDB-lite"/>
    </source>
</evidence>